<sequence length="388" mass="43340">MRILFVTNLFPREARGGAERLVEALACASVHAGHEVHVLSTTSRRMSGVEISKRDGLTVHRYCPQLPYHLLEDAAQPLWKRVRWHVQDVLSARVSHDVRRAVENIDAHVIFSHNMRGMGLSLTRALRQEGAQWVHTLHDVQLLYPSGLHWMVPIHGVQRLWQSSMVMRPYQFAVRHLFGEPDVVIGPTAYIVDAHKAMGMFERSRAIVLENPLAHVPQGRRVQSHTPPRFLFVGQLESHKGADVLIEALNRLHAQVEVTIVGSGSRQDELMERAITLPDSVKVSFLGNVSHEEVLRMMIEHDVLVFPSLVAENCPGVLLEARSVGLPVIASDVGGVAEFVDVHALVPPGEPRALAQRMWQITERLAQTSPQPALTADAYVRRLLALVS</sequence>
<accession>A0A1F7TWE9</accession>
<comment type="caution">
    <text evidence="2">The sequence shown here is derived from an EMBL/GenBank/DDBJ whole genome shotgun (WGS) entry which is preliminary data.</text>
</comment>
<dbReference type="PANTHER" id="PTHR45947">
    <property type="entry name" value="SULFOQUINOVOSYL TRANSFERASE SQD2"/>
    <property type="match status" value="1"/>
</dbReference>
<dbReference type="Pfam" id="PF13579">
    <property type="entry name" value="Glyco_trans_4_4"/>
    <property type="match status" value="1"/>
</dbReference>
<evidence type="ECO:0000313" key="2">
    <source>
        <dbReference type="EMBL" id="OGL70370.1"/>
    </source>
</evidence>
<gene>
    <name evidence="2" type="ORF">A3C17_04220</name>
</gene>
<dbReference type="PANTHER" id="PTHR45947:SF3">
    <property type="entry name" value="SULFOQUINOVOSYL TRANSFERASE SQD2"/>
    <property type="match status" value="1"/>
</dbReference>
<dbReference type="STRING" id="1802389.A3C17_04220"/>
<dbReference type="EMBL" id="MGDX01000031">
    <property type="protein sequence ID" value="OGL70370.1"/>
    <property type="molecule type" value="Genomic_DNA"/>
</dbReference>
<feature type="domain" description="Glycosyltransferase subfamily 4-like N-terminal" evidence="1">
    <location>
        <begin position="16"/>
        <end position="211"/>
    </location>
</feature>
<dbReference type="AlphaFoldDB" id="A0A1F7TWE9"/>
<proteinExistence type="predicted"/>
<dbReference type="Proteomes" id="UP000177097">
    <property type="component" value="Unassembled WGS sequence"/>
</dbReference>
<organism evidence="2 3">
    <name type="scientific">Candidatus Uhrbacteria bacterium RIFCSPHIGHO2_02_FULL_53_13</name>
    <dbReference type="NCBI Taxonomy" id="1802389"/>
    <lineage>
        <taxon>Bacteria</taxon>
        <taxon>Candidatus Uhriibacteriota</taxon>
    </lineage>
</organism>
<reference evidence="2 3" key="1">
    <citation type="journal article" date="2016" name="Nat. Commun.">
        <title>Thousands of microbial genomes shed light on interconnected biogeochemical processes in an aquifer system.</title>
        <authorList>
            <person name="Anantharaman K."/>
            <person name="Brown C.T."/>
            <person name="Hug L.A."/>
            <person name="Sharon I."/>
            <person name="Castelle C.J."/>
            <person name="Probst A.J."/>
            <person name="Thomas B.C."/>
            <person name="Singh A."/>
            <person name="Wilkins M.J."/>
            <person name="Karaoz U."/>
            <person name="Brodie E.L."/>
            <person name="Williams K.H."/>
            <person name="Hubbard S.S."/>
            <person name="Banfield J.F."/>
        </authorList>
    </citation>
    <scope>NUCLEOTIDE SEQUENCE [LARGE SCALE GENOMIC DNA]</scope>
</reference>
<evidence type="ECO:0000259" key="1">
    <source>
        <dbReference type="Pfam" id="PF13579"/>
    </source>
</evidence>
<name>A0A1F7TWE9_9BACT</name>
<evidence type="ECO:0000313" key="3">
    <source>
        <dbReference type="Proteomes" id="UP000177097"/>
    </source>
</evidence>
<dbReference type="InterPro" id="IPR050194">
    <property type="entry name" value="Glycosyltransferase_grp1"/>
</dbReference>
<protein>
    <recommendedName>
        <fullName evidence="1">Glycosyltransferase subfamily 4-like N-terminal domain-containing protein</fullName>
    </recommendedName>
</protein>
<dbReference type="SUPFAM" id="SSF53756">
    <property type="entry name" value="UDP-Glycosyltransferase/glycogen phosphorylase"/>
    <property type="match status" value="1"/>
</dbReference>
<dbReference type="GO" id="GO:0016757">
    <property type="term" value="F:glycosyltransferase activity"/>
    <property type="evidence" value="ECO:0007669"/>
    <property type="project" value="TreeGrafter"/>
</dbReference>
<dbReference type="InterPro" id="IPR028098">
    <property type="entry name" value="Glyco_trans_4-like_N"/>
</dbReference>
<dbReference type="Pfam" id="PF13692">
    <property type="entry name" value="Glyco_trans_1_4"/>
    <property type="match status" value="1"/>
</dbReference>
<dbReference type="Gene3D" id="3.40.50.2000">
    <property type="entry name" value="Glycogen Phosphorylase B"/>
    <property type="match status" value="2"/>
</dbReference>